<evidence type="ECO:0000313" key="2">
    <source>
        <dbReference type="Ensembl" id="ENSMMDP00005029141.1"/>
    </source>
</evidence>
<feature type="domain" description="CARD" evidence="1">
    <location>
        <begin position="8"/>
        <end position="50"/>
    </location>
</feature>
<reference evidence="2" key="2">
    <citation type="submission" date="2025-08" db="UniProtKB">
        <authorList>
            <consortium name="Ensembl"/>
        </authorList>
    </citation>
    <scope>IDENTIFICATION</scope>
</reference>
<reference evidence="2" key="1">
    <citation type="submission" date="2019-06" db="EMBL/GenBank/DDBJ databases">
        <authorList>
            <consortium name="Wellcome Sanger Institute Data Sharing"/>
        </authorList>
    </citation>
    <scope>NUCLEOTIDE SEQUENCE [LARGE SCALE GENOMIC DNA]</scope>
</reference>
<dbReference type="Gene3D" id="1.10.533.10">
    <property type="entry name" value="Death Domain, Fas"/>
    <property type="match status" value="1"/>
</dbReference>
<evidence type="ECO:0000313" key="3">
    <source>
        <dbReference type="Proteomes" id="UP000472263"/>
    </source>
</evidence>
<dbReference type="SUPFAM" id="SSF47986">
    <property type="entry name" value="DEATH domain"/>
    <property type="match status" value="1"/>
</dbReference>
<dbReference type="InterPro" id="IPR001315">
    <property type="entry name" value="CARD"/>
</dbReference>
<sequence length="52" mass="5884">GSQVRLNNDRDITDKASHVFDMVRNKGEKASLIMIDLLCKEDPFLSEHLGLI</sequence>
<name>A0A667Z7Q2_9TELE</name>
<evidence type="ECO:0000259" key="1">
    <source>
        <dbReference type="Pfam" id="PF00619"/>
    </source>
</evidence>
<reference evidence="2" key="3">
    <citation type="submission" date="2025-09" db="UniProtKB">
        <authorList>
            <consortium name="Ensembl"/>
        </authorList>
    </citation>
    <scope>IDENTIFICATION</scope>
</reference>
<proteinExistence type="predicted"/>
<organism evidence="2 3">
    <name type="scientific">Myripristis murdjan</name>
    <name type="common">pinecone soldierfish</name>
    <dbReference type="NCBI Taxonomy" id="586833"/>
    <lineage>
        <taxon>Eukaryota</taxon>
        <taxon>Metazoa</taxon>
        <taxon>Chordata</taxon>
        <taxon>Craniata</taxon>
        <taxon>Vertebrata</taxon>
        <taxon>Euteleostomi</taxon>
        <taxon>Actinopterygii</taxon>
        <taxon>Neopterygii</taxon>
        <taxon>Teleostei</taxon>
        <taxon>Neoteleostei</taxon>
        <taxon>Acanthomorphata</taxon>
        <taxon>Holocentriformes</taxon>
        <taxon>Holocentridae</taxon>
        <taxon>Myripristis</taxon>
    </lineage>
</organism>
<dbReference type="InterPro" id="IPR011029">
    <property type="entry name" value="DEATH-like_dom_sf"/>
</dbReference>
<dbReference type="InParanoid" id="A0A667Z7Q2"/>
<dbReference type="Ensembl" id="ENSMMDT00005029830.1">
    <property type="protein sequence ID" value="ENSMMDP00005029141.1"/>
    <property type="gene ID" value="ENSMMDG00005013872.1"/>
</dbReference>
<keyword evidence="3" id="KW-1185">Reference proteome</keyword>
<dbReference type="AlphaFoldDB" id="A0A667Z7Q2"/>
<dbReference type="GeneTree" id="ENSGT01060000248740"/>
<dbReference type="Pfam" id="PF00619">
    <property type="entry name" value="CARD"/>
    <property type="match status" value="1"/>
</dbReference>
<protein>
    <recommendedName>
        <fullName evidence="1">CARD domain-containing protein</fullName>
    </recommendedName>
</protein>
<accession>A0A667Z7Q2</accession>
<dbReference type="Proteomes" id="UP000472263">
    <property type="component" value="Chromosome 20"/>
</dbReference>
<dbReference type="GO" id="GO:0042981">
    <property type="term" value="P:regulation of apoptotic process"/>
    <property type="evidence" value="ECO:0007669"/>
    <property type="project" value="InterPro"/>
</dbReference>